<reference evidence="1" key="1">
    <citation type="journal article" date="2021" name="PeerJ">
        <title>Extensive microbial diversity within the chicken gut microbiome revealed by metagenomics and culture.</title>
        <authorList>
            <person name="Gilroy R."/>
            <person name="Ravi A."/>
            <person name="Getino M."/>
            <person name="Pursley I."/>
            <person name="Horton D.L."/>
            <person name="Alikhan N.F."/>
            <person name="Baker D."/>
            <person name="Gharbi K."/>
            <person name="Hall N."/>
            <person name="Watson M."/>
            <person name="Adriaenssens E.M."/>
            <person name="Foster-Nyarko E."/>
            <person name="Jarju S."/>
            <person name="Secka A."/>
            <person name="Antonio M."/>
            <person name="Oren A."/>
            <person name="Chaudhuri R.R."/>
            <person name="La Ragione R."/>
            <person name="Hildebrand F."/>
            <person name="Pallen M.J."/>
        </authorList>
    </citation>
    <scope>NUCLEOTIDE SEQUENCE</scope>
    <source>
        <strain evidence="1">1277</strain>
    </source>
</reference>
<proteinExistence type="predicted"/>
<protein>
    <recommendedName>
        <fullName evidence="3">Terminase small subunit</fullName>
    </recommendedName>
</protein>
<organism evidence="1 2">
    <name type="scientific">Romboutsia timonensis</name>
    <dbReference type="NCBI Taxonomy" id="1776391"/>
    <lineage>
        <taxon>Bacteria</taxon>
        <taxon>Bacillati</taxon>
        <taxon>Bacillota</taxon>
        <taxon>Clostridia</taxon>
        <taxon>Peptostreptococcales</taxon>
        <taxon>Peptostreptococcaceae</taxon>
        <taxon>Romboutsia</taxon>
    </lineage>
</organism>
<accession>A0A921MYL3</accession>
<dbReference type="Gene3D" id="1.10.10.1400">
    <property type="entry name" value="Terminase, small subunit, N-terminal DNA-binding domain, HTH motif"/>
    <property type="match status" value="1"/>
</dbReference>
<dbReference type="EMBL" id="DYUB01000053">
    <property type="protein sequence ID" value="HJG95746.1"/>
    <property type="molecule type" value="Genomic_DNA"/>
</dbReference>
<dbReference type="Proteomes" id="UP000776700">
    <property type="component" value="Unassembled WGS sequence"/>
</dbReference>
<evidence type="ECO:0008006" key="3">
    <source>
        <dbReference type="Google" id="ProtNLM"/>
    </source>
</evidence>
<reference evidence="1" key="2">
    <citation type="submission" date="2021-09" db="EMBL/GenBank/DDBJ databases">
        <authorList>
            <person name="Gilroy R."/>
        </authorList>
    </citation>
    <scope>NUCLEOTIDE SEQUENCE</scope>
    <source>
        <strain evidence="1">1277</strain>
    </source>
</reference>
<dbReference type="AlphaFoldDB" id="A0A921MYL3"/>
<sequence length="137" mass="16013">MSLTVKQEIFVQRLIEGYSQREAYKFAYDCDNMKDETIDTRASRLLKECKVSARYEELKNELKQKMFYTVEKANEDLEWIKNKAKEDIEYRGIKQANATTYLGAVKQQIDLNGITIKEAKEDIDNVIKFEIVGAKNE</sequence>
<name>A0A921MYL3_9FIRM</name>
<dbReference type="InterPro" id="IPR038713">
    <property type="entry name" value="Terminase_Gp1_N_sf"/>
</dbReference>
<gene>
    <name evidence="1" type="ORF">K8V90_01435</name>
</gene>
<comment type="caution">
    <text evidence="1">The sequence shown here is derived from an EMBL/GenBank/DDBJ whole genome shotgun (WGS) entry which is preliminary data.</text>
</comment>
<evidence type="ECO:0000313" key="1">
    <source>
        <dbReference type="EMBL" id="HJG95746.1"/>
    </source>
</evidence>
<evidence type="ECO:0000313" key="2">
    <source>
        <dbReference type="Proteomes" id="UP000776700"/>
    </source>
</evidence>